<proteinExistence type="inferred from homology"/>
<evidence type="ECO:0000256" key="16">
    <source>
        <dbReference type="ARBA" id="ARBA00049548"/>
    </source>
</evidence>
<dbReference type="CDD" id="cd03469">
    <property type="entry name" value="Rieske_RO_Alpha_N"/>
    <property type="match status" value="1"/>
</dbReference>
<evidence type="ECO:0000256" key="3">
    <source>
        <dbReference type="ARBA" id="ARBA00004972"/>
    </source>
</evidence>
<evidence type="ECO:0000256" key="6">
    <source>
        <dbReference type="ARBA" id="ARBA00022723"/>
    </source>
</evidence>
<dbReference type="EC" id="1.14.19.21" evidence="14"/>
<protein>
    <recommendedName>
        <fullName evidence="14">cholesterol 7-desaturase</fullName>
        <ecNumber evidence="14">1.14.19.21</ecNumber>
    </recommendedName>
</protein>
<evidence type="ECO:0000256" key="13">
    <source>
        <dbReference type="ARBA" id="ARBA00025729"/>
    </source>
</evidence>
<evidence type="ECO:0000256" key="4">
    <source>
        <dbReference type="ARBA" id="ARBA00022692"/>
    </source>
</evidence>
<keyword evidence="9" id="KW-0408">Iron</keyword>
<keyword evidence="11 17" id="KW-0472">Membrane</keyword>
<dbReference type="SUPFAM" id="SSF55961">
    <property type="entry name" value="Bet v1-like"/>
    <property type="match status" value="1"/>
</dbReference>
<keyword evidence="8" id="KW-0560">Oxidoreductase</keyword>
<keyword evidence="7 17" id="KW-1133">Transmembrane helix</keyword>
<dbReference type="AlphaFoldDB" id="A0AAU9KEX8"/>
<evidence type="ECO:0000256" key="14">
    <source>
        <dbReference type="ARBA" id="ARBA00026095"/>
    </source>
</evidence>
<dbReference type="EMBL" id="CAJZBQ010000064">
    <property type="protein sequence ID" value="CAG9336304.1"/>
    <property type="molecule type" value="Genomic_DNA"/>
</dbReference>
<evidence type="ECO:0000256" key="2">
    <source>
        <dbReference type="ARBA" id="ARBA00004370"/>
    </source>
</evidence>
<dbReference type="PANTHER" id="PTHR21266:SF32">
    <property type="entry name" value="CHOLESTEROL 7-DESATURASE NVD"/>
    <property type="match status" value="1"/>
</dbReference>
<keyword evidence="4 17" id="KW-0812">Transmembrane</keyword>
<dbReference type="GO" id="GO:0005737">
    <property type="term" value="C:cytoplasm"/>
    <property type="evidence" value="ECO:0007669"/>
    <property type="project" value="TreeGrafter"/>
</dbReference>
<comment type="catalytic activity">
    <reaction evidence="15">
        <text>cholesterol + NADH + O2 + H(+) = 7-dehydrocholesterol + NAD(+) + 2 H2O</text>
        <dbReference type="Rhea" id="RHEA:51644"/>
        <dbReference type="ChEBI" id="CHEBI:15377"/>
        <dbReference type="ChEBI" id="CHEBI:15378"/>
        <dbReference type="ChEBI" id="CHEBI:15379"/>
        <dbReference type="ChEBI" id="CHEBI:16113"/>
        <dbReference type="ChEBI" id="CHEBI:17759"/>
        <dbReference type="ChEBI" id="CHEBI:57540"/>
        <dbReference type="ChEBI" id="CHEBI:57945"/>
        <dbReference type="EC" id="1.14.19.21"/>
    </reaction>
    <physiologicalReaction direction="left-to-right" evidence="15">
        <dbReference type="Rhea" id="RHEA:51645"/>
    </physiologicalReaction>
</comment>
<organism evidence="19 20">
    <name type="scientific">Blepharisma stoltei</name>
    <dbReference type="NCBI Taxonomy" id="1481888"/>
    <lineage>
        <taxon>Eukaryota</taxon>
        <taxon>Sar</taxon>
        <taxon>Alveolata</taxon>
        <taxon>Ciliophora</taxon>
        <taxon>Postciliodesmatophora</taxon>
        <taxon>Heterotrichea</taxon>
        <taxon>Heterotrichida</taxon>
        <taxon>Blepharismidae</taxon>
        <taxon>Blepharisma</taxon>
    </lineage>
</organism>
<dbReference type="Gene3D" id="3.90.380.10">
    <property type="entry name" value="Naphthalene 1,2-dioxygenase Alpha Subunit, Chain A, domain 1"/>
    <property type="match status" value="1"/>
</dbReference>
<dbReference type="GO" id="GO:0016020">
    <property type="term" value="C:membrane"/>
    <property type="evidence" value="ECO:0007669"/>
    <property type="project" value="UniProtKB-SubCell"/>
</dbReference>
<comment type="pathway">
    <text evidence="3">Hormone biosynthesis.</text>
</comment>
<evidence type="ECO:0000256" key="10">
    <source>
        <dbReference type="ARBA" id="ARBA00023014"/>
    </source>
</evidence>
<comment type="catalytic activity">
    <reaction evidence="16">
        <text>cholesterol + NADPH + O2 + H(+) = 7-dehydrocholesterol + NADP(+) + 2 H2O</text>
        <dbReference type="Rhea" id="RHEA:45024"/>
        <dbReference type="ChEBI" id="CHEBI:15377"/>
        <dbReference type="ChEBI" id="CHEBI:15378"/>
        <dbReference type="ChEBI" id="CHEBI:15379"/>
        <dbReference type="ChEBI" id="CHEBI:16113"/>
        <dbReference type="ChEBI" id="CHEBI:17759"/>
        <dbReference type="ChEBI" id="CHEBI:57783"/>
        <dbReference type="ChEBI" id="CHEBI:58349"/>
        <dbReference type="EC" id="1.14.19.21"/>
    </reaction>
    <physiologicalReaction direction="left-to-right" evidence="16">
        <dbReference type="Rhea" id="RHEA:45025"/>
    </physiologicalReaction>
</comment>
<comment type="pathway">
    <text evidence="12">Steroid hormone biosynthesis; dafachronic acid biosynthesis.</text>
</comment>
<feature type="transmembrane region" description="Helical" evidence="17">
    <location>
        <begin position="6"/>
        <end position="26"/>
    </location>
</feature>
<dbReference type="SUPFAM" id="SSF50022">
    <property type="entry name" value="ISP domain"/>
    <property type="match status" value="1"/>
</dbReference>
<dbReference type="InterPro" id="IPR017941">
    <property type="entry name" value="Rieske_2Fe-2S"/>
</dbReference>
<accession>A0AAU9KEX8</accession>
<name>A0AAU9KEX8_9CILI</name>
<comment type="similarity">
    <text evidence="13">Belongs to the cholesterol 7-desaturase family.</text>
</comment>
<evidence type="ECO:0000256" key="8">
    <source>
        <dbReference type="ARBA" id="ARBA00023002"/>
    </source>
</evidence>
<dbReference type="Pfam" id="PF00355">
    <property type="entry name" value="Rieske"/>
    <property type="match status" value="1"/>
</dbReference>
<evidence type="ECO:0000256" key="12">
    <source>
        <dbReference type="ARBA" id="ARBA00025712"/>
    </source>
</evidence>
<comment type="caution">
    <text evidence="19">The sequence shown here is derived from an EMBL/GenBank/DDBJ whole genome shotgun (WGS) entry which is preliminary data.</text>
</comment>
<keyword evidence="6" id="KW-0479">Metal-binding</keyword>
<dbReference type="Gene3D" id="2.102.10.10">
    <property type="entry name" value="Rieske [2Fe-2S] iron-sulphur domain"/>
    <property type="match status" value="1"/>
</dbReference>
<evidence type="ECO:0000256" key="9">
    <source>
        <dbReference type="ARBA" id="ARBA00023004"/>
    </source>
</evidence>
<keyword evidence="5" id="KW-0001">2Fe-2S</keyword>
<dbReference type="PROSITE" id="PS51296">
    <property type="entry name" value="RIESKE"/>
    <property type="match status" value="1"/>
</dbReference>
<evidence type="ECO:0000256" key="11">
    <source>
        <dbReference type="ARBA" id="ARBA00023136"/>
    </source>
</evidence>
<dbReference type="PANTHER" id="PTHR21266">
    <property type="entry name" value="IRON-SULFUR DOMAIN CONTAINING PROTEIN"/>
    <property type="match status" value="1"/>
</dbReference>
<gene>
    <name evidence="19" type="ORF">BSTOLATCC_MIC66182</name>
</gene>
<reference evidence="19" key="1">
    <citation type="submission" date="2021-09" db="EMBL/GenBank/DDBJ databases">
        <authorList>
            <consortium name="AG Swart"/>
            <person name="Singh M."/>
            <person name="Singh A."/>
            <person name="Seah K."/>
            <person name="Emmerich C."/>
        </authorList>
    </citation>
    <scope>NUCLEOTIDE SEQUENCE</scope>
    <source>
        <strain evidence="19">ATCC30299</strain>
    </source>
</reference>
<evidence type="ECO:0000313" key="20">
    <source>
        <dbReference type="Proteomes" id="UP001162131"/>
    </source>
</evidence>
<dbReference type="InterPro" id="IPR050584">
    <property type="entry name" value="Cholesterol_7-desaturase"/>
</dbReference>
<dbReference type="GO" id="GO:0046872">
    <property type="term" value="F:metal ion binding"/>
    <property type="evidence" value="ECO:0007669"/>
    <property type="project" value="UniProtKB-KW"/>
</dbReference>
<evidence type="ECO:0000256" key="5">
    <source>
        <dbReference type="ARBA" id="ARBA00022714"/>
    </source>
</evidence>
<evidence type="ECO:0000256" key="7">
    <source>
        <dbReference type="ARBA" id="ARBA00022989"/>
    </source>
</evidence>
<dbReference type="GO" id="GO:0051537">
    <property type="term" value="F:2 iron, 2 sulfur cluster binding"/>
    <property type="evidence" value="ECO:0007669"/>
    <property type="project" value="UniProtKB-KW"/>
</dbReference>
<evidence type="ECO:0000256" key="1">
    <source>
        <dbReference type="ARBA" id="ARBA00001962"/>
    </source>
</evidence>
<feature type="domain" description="Rieske" evidence="18">
    <location>
        <begin position="60"/>
        <end position="143"/>
    </location>
</feature>
<comment type="subcellular location">
    <subcellularLocation>
        <location evidence="2">Membrane</location>
    </subcellularLocation>
</comment>
<dbReference type="GO" id="GO:0008203">
    <property type="term" value="P:cholesterol metabolic process"/>
    <property type="evidence" value="ECO:0007669"/>
    <property type="project" value="InterPro"/>
</dbReference>
<evidence type="ECO:0000313" key="19">
    <source>
        <dbReference type="EMBL" id="CAG9336304.1"/>
    </source>
</evidence>
<dbReference type="Pfam" id="PF19298">
    <property type="entry name" value="KshA_C"/>
    <property type="match status" value="1"/>
</dbReference>
<dbReference type="InterPro" id="IPR036922">
    <property type="entry name" value="Rieske_2Fe-2S_sf"/>
</dbReference>
<evidence type="ECO:0000259" key="18">
    <source>
        <dbReference type="PROSITE" id="PS51296"/>
    </source>
</evidence>
<dbReference type="Proteomes" id="UP001162131">
    <property type="component" value="Unassembled WGS sequence"/>
</dbReference>
<keyword evidence="20" id="KW-1185">Reference proteome</keyword>
<keyword evidence="10" id="KW-0411">Iron-sulfur</keyword>
<dbReference type="InterPro" id="IPR045605">
    <property type="entry name" value="KshA-like_C"/>
</dbReference>
<comment type="cofactor">
    <cofactor evidence="1">
        <name>Fe cation</name>
        <dbReference type="ChEBI" id="CHEBI:24875"/>
    </cofactor>
</comment>
<evidence type="ECO:0000256" key="17">
    <source>
        <dbReference type="SAM" id="Phobius"/>
    </source>
</evidence>
<evidence type="ECO:0000256" key="15">
    <source>
        <dbReference type="ARBA" id="ARBA00047853"/>
    </source>
</evidence>
<sequence length="443" mass="51914">MMAILESLFTTNNIIFTVIILLYILYYRKYRYYKFEQKLPFTKGRRLMGKTLPAFPNGWFIVARSSELKKGQTKSVDYHGQNIALFRGTDGVVYAIDAYCAHMGANLAEGGVVKYSKGLQCPFHGWVFDGSTGNCVTGPDMKPKMGEKYLYSSQIGDANFTGPALKLDKKEIIKIKKWQVRELGGFIFVWYHAIEELRTKTPPYEPFDLTEYTNKLSFRGTSINKVQSHIQDIPENGGDLMHFFYVHYSFLPFTDAFKARWKANWSRADNPNLREEMKHEVDYINDFKMRLFDKYLNDDNKPYIGIITLDSYLLMPGCQEIFFFNATGFQLGSGLVYLFLKSPFFETIFFQHLEPVEKYYHNIYHEIYASNYLPYCITALMLRLEAQQVMNDGKIWDNKQFAMSTYYNMSADADKLLFSWRTWFSQFYEGCKEAEEKREQLSW</sequence>
<dbReference type="GO" id="GO:0170056">
    <property type="term" value="F:cholesterol 7-desaturase [NAD(P)H] activity"/>
    <property type="evidence" value="ECO:0007669"/>
    <property type="project" value="UniProtKB-EC"/>
</dbReference>